<keyword evidence="9" id="KW-1185">Reference proteome</keyword>
<accession>G2EBV6</accession>
<gene>
    <name evidence="8" type="ORF">BZARG_985</name>
</gene>
<dbReference type="STRING" id="1046627.BZARG_985"/>
<proteinExistence type="inferred from homology"/>
<dbReference type="InterPro" id="IPR050596">
    <property type="entry name" value="AspAT/PAT-like"/>
</dbReference>
<comment type="similarity">
    <text evidence="2 6">Belongs to the class-I pyridoxal-phosphate-dependent aminotransferase family.</text>
</comment>
<keyword evidence="3 6" id="KW-0032">Aminotransferase</keyword>
<dbReference type="GO" id="GO:0008483">
    <property type="term" value="F:transaminase activity"/>
    <property type="evidence" value="ECO:0007669"/>
    <property type="project" value="UniProtKB-KW"/>
</dbReference>
<dbReference type="InterPro" id="IPR004839">
    <property type="entry name" value="Aminotransferase_I/II_large"/>
</dbReference>
<evidence type="ECO:0000256" key="6">
    <source>
        <dbReference type="RuleBase" id="RU000481"/>
    </source>
</evidence>
<dbReference type="PATRIC" id="fig|1046627.3.peg.1015"/>
<dbReference type="FunFam" id="3.40.640.10:FF:000033">
    <property type="entry name" value="Aspartate aminotransferase"/>
    <property type="match status" value="1"/>
</dbReference>
<name>G2EBV6_9FLAO</name>
<evidence type="ECO:0000256" key="4">
    <source>
        <dbReference type="ARBA" id="ARBA00022679"/>
    </source>
</evidence>
<evidence type="ECO:0000259" key="7">
    <source>
        <dbReference type="Pfam" id="PF00155"/>
    </source>
</evidence>
<dbReference type="Pfam" id="PF00155">
    <property type="entry name" value="Aminotran_1_2"/>
    <property type="match status" value="1"/>
</dbReference>
<evidence type="ECO:0000256" key="5">
    <source>
        <dbReference type="ARBA" id="ARBA00022898"/>
    </source>
</evidence>
<dbReference type="InterPro" id="IPR015422">
    <property type="entry name" value="PyrdxlP-dep_Trfase_small"/>
</dbReference>
<reference evidence="8 9" key="1">
    <citation type="journal article" date="2008" name="Int. J. Syst. Evol. Microbiol.">
        <title>Bizionia argentinensis sp. nov., isolated from surface marine water in Antarctica.</title>
        <authorList>
            <person name="Bercovich A."/>
            <person name="Vazquez S.C."/>
            <person name="Yankilevich P."/>
            <person name="Coria S.H."/>
            <person name="Foti M."/>
            <person name="Hernandez E."/>
            <person name="Vidal A."/>
            <person name="Ruberto L."/>
            <person name="Melo C."/>
            <person name="Marenssi S."/>
            <person name="Criscuolo M."/>
            <person name="Memoli M."/>
            <person name="Arguelles M."/>
            <person name="Mac Cormack W.P."/>
        </authorList>
    </citation>
    <scope>NUCLEOTIDE SEQUENCE [LARGE SCALE GENOMIC DNA]</scope>
    <source>
        <strain evidence="8 9">JUB59</strain>
    </source>
</reference>
<dbReference type="PROSITE" id="PS00105">
    <property type="entry name" value="AA_TRANSFER_CLASS_1"/>
    <property type="match status" value="1"/>
</dbReference>
<evidence type="ECO:0000256" key="1">
    <source>
        <dbReference type="ARBA" id="ARBA00001933"/>
    </source>
</evidence>
<dbReference type="EMBL" id="AFXZ01000012">
    <property type="protein sequence ID" value="EGV44149.1"/>
    <property type="molecule type" value="Genomic_DNA"/>
</dbReference>
<dbReference type="GO" id="GO:0030170">
    <property type="term" value="F:pyridoxal phosphate binding"/>
    <property type="evidence" value="ECO:0007669"/>
    <property type="project" value="InterPro"/>
</dbReference>
<sequence length="395" mass="43389">MKILSDRVLNMATSATLAMAAKTRELRAEGKDIIGLSLGEPDFNTPDYIKDAAVQAIHDNYSSYTPVDGYVELKEAIITKFKRDNNLTYTLPQIVVSTGAKQSLYNVAQVMINPGDEVILPCPYWVSYADIVKLAEGVPVEVQTSIATDFKMTPAQLEAAITPRTKMIWYSSPCNPSGSLYSKEELRALADVLIKHPNIYVVSDEIYEHINFTENGHASMAQFPDMFDRTITINGVSKAFAMTGWRIGYLGASEKIARACNKMQGQVTSGANSIAQRAVITALNESPTRVKYMIDEFKIRRDLVLTLLDDVPGFINNTPEGAFYVFPNISAFFGKTLKGKTISNATDFSLFLLEEALVATVTGEAFGAPDCIRLSYAASQGQIVEAIKRIKDAVT</sequence>
<evidence type="ECO:0000313" key="9">
    <source>
        <dbReference type="Proteomes" id="UP000003730"/>
    </source>
</evidence>
<dbReference type="PANTHER" id="PTHR46383:SF1">
    <property type="entry name" value="ASPARTATE AMINOTRANSFERASE"/>
    <property type="match status" value="1"/>
</dbReference>
<evidence type="ECO:0000256" key="2">
    <source>
        <dbReference type="ARBA" id="ARBA00007441"/>
    </source>
</evidence>
<evidence type="ECO:0000313" key="8">
    <source>
        <dbReference type="EMBL" id="EGV44149.1"/>
    </source>
</evidence>
<dbReference type="AlphaFoldDB" id="G2EBV6"/>
<evidence type="ECO:0000256" key="3">
    <source>
        <dbReference type="ARBA" id="ARBA00022576"/>
    </source>
</evidence>
<organism evidence="8 9">
    <name type="scientific">Bizionia argentinensis JUB59</name>
    <dbReference type="NCBI Taxonomy" id="1046627"/>
    <lineage>
        <taxon>Bacteria</taxon>
        <taxon>Pseudomonadati</taxon>
        <taxon>Bacteroidota</taxon>
        <taxon>Flavobacteriia</taxon>
        <taxon>Flavobacteriales</taxon>
        <taxon>Flavobacteriaceae</taxon>
        <taxon>Bizionia</taxon>
    </lineage>
</organism>
<dbReference type="InterPro" id="IPR015424">
    <property type="entry name" value="PyrdxlP-dep_Trfase"/>
</dbReference>
<protein>
    <recommendedName>
        <fullName evidence="6">Aminotransferase</fullName>
        <ecNumber evidence="6">2.6.1.-</ecNumber>
    </recommendedName>
</protein>
<dbReference type="SUPFAM" id="SSF53383">
    <property type="entry name" value="PLP-dependent transferases"/>
    <property type="match status" value="1"/>
</dbReference>
<dbReference type="OrthoDB" id="9802328at2"/>
<keyword evidence="4 6" id="KW-0808">Transferase</keyword>
<dbReference type="Gene3D" id="3.40.640.10">
    <property type="entry name" value="Type I PLP-dependent aspartate aminotransferase-like (Major domain)"/>
    <property type="match status" value="1"/>
</dbReference>
<dbReference type="InterPro" id="IPR004838">
    <property type="entry name" value="NHTrfase_class1_PyrdxlP-BS"/>
</dbReference>
<dbReference type="PANTHER" id="PTHR46383">
    <property type="entry name" value="ASPARTATE AMINOTRANSFERASE"/>
    <property type="match status" value="1"/>
</dbReference>
<feature type="domain" description="Aminotransferase class I/classII large" evidence="7">
    <location>
        <begin position="31"/>
        <end position="390"/>
    </location>
</feature>
<dbReference type="Proteomes" id="UP000003730">
    <property type="component" value="Unassembled WGS sequence"/>
</dbReference>
<keyword evidence="5" id="KW-0663">Pyridoxal phosphate</keyword>
<comment type="caution">
    <text evidence="8">The sequence shown here is derived from an EMBL/GenBank/DDBJ whole genome shotgun (WGS) entry which is preliminary data.</text>
</comment>
<comment type="cofactor">
    <cofactor evidence="1 6">
        <name>pyridoxal 5'-phosphate</name>
        <dbReference type="ChEBI" id="CHEBI:597326"/>
    </cofactor>
</comment>
<dbReference type="eggNOG" id="COG0436">
    <property type="taxonomic scope" value="Bacteria"/>
</dbReference>
<dbReference type="EC" id="2.6.1.-" evidence="6"/>
<dbReference type="CDD" id="cd00609">
    <property type="entry name" value="AAT_like"/>
    <property type="match status" value="1"/>
</dbReference>
<dbReference type="RefSeq" id="WP_008635940.1">
    <property type="nucleotide sequence ID" value="NZ_AFXZ01000012.1"/>
</dbReference>
<dbReference type="Gene3D" id="3.90.1150.10">
    <property type="entry name" value="Aspartate Aminotransferase, domain 1"/>
    <property type="match status" value="1"/>
</dbReference>
<dbReference type="GO" id="GO:0006520">
    <property type="term" value="P:amino acid metabolic process"/>
    <property type="evidence" value="ECO:0007669"/>
    <property type="project" value="InterPro"/>
</dbReference>
<dbReference type="InterPro" id="IPR015421">
    <property type="entry name" value="PyrdxlP-dep_Trfase_major"/>
</dbReference>